<feature type="chain" id="PRO_5014149854" description="Neprosin PEP catalytic domain-containing protein" evidence="1">
    <location>
        <begin position="19"/>
        <end position="324"/>
    </location>
</feature>
<evidence type="ECO:0000313" key="4">
    <source>
        <dbReference type="Proteomes" id="UP000236161"/>
    </source>
</evidence>
<keyword evidence="1" id="KW-0732">Signal</keyword>
<dbReference type="Gene3D" id="3.90.1320.10">
    <property type="entry name" value="Outer-capsid protein sigma 3, large lobe"/>
    <property type="match status" value="1"/>
</dbReference>
<dbReference type="PROSITE" id="PS52045">
    <property type="entry name" value="NEPROSIN_PEP_CD"/>
    <property type="match status" value="1"/>
</dbReference>
<evidence type="ECO:0000313" key="3">
    <source>
        <dbReference type="EMBL" id="PKA50892.1"/>
    </source>
</evidence>
<evidence type="ECO:0000256" key="1">
    <source>
        <dbReference type="SAM" id="SignalP"/>
    </source>
</evidence>
<dbReference type="PANTHER" id="PTHR31589:SF223">
    <property type="entry name" value="PROTEIN, PUTATIVE (DUF239)-RELATED"/>
    <property type="match status" value="1"/>
</dbReference>
<dbReference type="InterPro" id="IPR053168">
    <property type="entry name" value="Glutamic_endopeptidase"/>
</dbReference>
<feature type="domain" description="Neprosin PEP catalytic" evidence="2">
    <location>
        <begin position="69"/>
        <end position="324"/>
    </location>
</feature>
<dbReference type="OrthoDB" id="684544at2759"/>
<dbReference type="InterPro" id="IPR004314">
    <property type="entry name" value="Neprosin"/>
</dbReference>
<reference evidence="3 4" key="1">
    <citation type="journal article" date="2017" name="Nature">
        <title>The Apostasia genome and the evolution of orchids.</title>
        <authorList>
            <person name="Zhang G.Q."/>
            <person name="Liu K.W."/>
            <person name="Li Z."/>
            <person name="Lohaus R."/>
            <person name="Hsiao Y.Y."/>
            <person name="Niu S.C."/>
            <person name="Wang J.Y."/>
            <person name="Lin Y.C."/>
            <person name="Xu Q."/>
            <person name="Chen L.J."/>
            <person name="Yoshida K."/>
            <person name="Fujiwara S."/>
            <person name="Wang Z.W."/>
            <person name="Zhang Y.Q."/>
            <person name="Mitsuda N."/>
            <person name="Wang M."/>
            <person name="Liu G.H."/>
            <person name="Pecoraro L."/>
            <person name="Huang H.X."/>
            <person name="Xiao X.J."/>
            <person name="Lin M."/>
            <person name="Wu X.Y."/>
            <person name="Wu W.L."/>
            <person name="Chen Y.Y."/>
            <person name="Chang S.B."/>
            <person name="Sakamoto S."/>
            <person name="Ohme-Takagi M."/>
            <person name="Yagi M."/>
            <person name="Zeng S.J."/>
            <person name="Shen C.Y."/>
            <person name="Yeh C.M."/>
            <person name="Luo Y.B."/>
            <person name="Tsai W.C."/>
            <person name="Van de Peer Y."/>
            <person name="Liu Z.J."/>
        </authorList>
    </citation>
    <scope>NUCLEOTIDE SEQUENCE [LARGE SCALE GENOMIC DNA]</scope>
    <source>
        <strain evidence="4">cv. Shenzhen</strain>
        <tissue evidence="3">Stem</tissue>
    </source>
</reference>
<name>A0A2I0A5T5_9ASPA</name>
<organism evidence="3 4">
    <name type="scientific">Apostasia shenzhenica</name>
    <dbReference type="NCBI Taxonomy" id="1088818"/>
    <lineage>
        <taxon>Eukaryota</taxon>
        <taxon>Viridiplantae</taxon>
        <taxon>Streptophyta</taxon>
        <taxon>Embryophyta</taxon>
        <taxon>Tracheophyta</taxon>
        <taxon>Spermatophyta</taxon>
        <taxon>Magnoliopsida</taxon>
        <taxon>Liliopsida</taxon>
        <taxon>Asparagales</taxon>
        <taxon>Orchidaceae</taxon>
        <taxon>Apostasioideae</taxon>
        <taxon>Apostasia</taxon>
    </lineage>
</organism>
<proteinExistence type="predicted"/>
<dbReference type="Pfam" id="PF03080">
    <property type="entry name" value="Neprosin"/>
    <property type="match status" value="1"/>
</dbReference>
<dbReference type="STRING" id="1088818.A0A2I0A5T5"/>
<sequence length="324" mass="36834">MAFKHFFFFTWVFLYSSSHHFFLVRGEILTSNERDVEYDRKQNISEGIFKRMSDVSSLNKNHELIGGEYLDANMVSQVAGYTDYFKNEDCFGVEAQLSIYGLPVAPHAVSLAFIRLANPITFPFDTASSIEAGWHIHPQLYGDYDPHFYVYWMNNGFRNLGCYNLQCPGFVRHPQSRYIPGAKIWPLSKYGGAQWYIDLKLFKDSTTGDWWLYEGSNNYQNPVGYFSNDIFVNFNNVTYLFIGGGVSYPKSSKAAPMGSGHWHYEGDKKAAELTRVKLINSAGNAFAPDQFSLRSYVTAPCYGVTALNYHDYGSQFYYGGPGGC</sequence>
<keyword evidence="4" id="KW-1185">Reference proteome</keyword>
<feature type="signal peptide" evidence="1">
    <location>
        <begin position="1"/>
        <end position="18"/>
    </location>
</feature>
<dbReference type="Proteomes" id="UP000236161">
    <property type="component" value="Unassembled WGS sequence"/>
</dbReference>
<dbReference type="EMBL" id="KZ452015">
    <property type="protein sequence ID" value="PKA50892.1"/>
    <property type="molecule type" value="Genomic_DNA"/>
</dbReference>
<protein>
    <recommendedName>
        <fullName evidence="2">Neprosin PEP catalytic domain-containing protein</fullName>
    </recommendedName>
</protein>
<dbReference type="PANTHER" id="PTHR31589">
    <property type="entry name" value="PROTEIN, PUTATIVE (DUF239)-RELATED-RELATED"/>
    <property type="match status" value="1"/>
</dbReference>
<evidence type="ECO:0000259" key="2">
    <source>
        <dbReference type="PROSITE" id="PS52045"/>
    </source>
</evidence>
<gene>
    <name evidence="3" type="ORF">AXF42_Ash007547</name>
</gene>
<accession>A0A2I0A5T5</accession>
<dbReference type="AlphaFoldDB" id="A0A2I0A5T5"/>